<gene>
    <name evidence="1" type="ORF">MYCIT1_LOCUS3624</name>
</gene>
<proteinExistence type="predicted"/>
<dbReference type="Proteomes" id="UP001295794">
    <property type="component" value="Unassembled WGS sequence"/>
</dbReference>
<evidence type="ECO:0000313" key="1">
    <source>
        <dbReference type="EMBL" id="CAK5263890.1"/>
    </source>
</evidence>
<accession>A0AAD2JVE7</accession>
<evidence type="ECO:0000313" key="2">
    <source>
        <dbReference type="Proteomes" id="UP001295794"/>
    </source>
</evidence>
<reference evidence="1" key="1">
    <citation type="submission" date="2023-11" db="EMBL/GenBank/DDBJ databases">
        <authorList>
            <person name="De Vega J J."/>
            <person name="De Vega J J."/>
        </authorList>
    </citation>
    <scope>NUCLEOTIDE SEQUENCE</scope>
</reference>
<dbReference type="AlphaFoldDB" id="A0AAD2JVE7"/>
<sequence>MSIILSGLRNKVKDVLAQSLGTVVASNNDARRPDAPNVLELATDIFAKLHVTGNVDIRFCARVSILRHQTKEAAALPESERKPERFWVDVDNTLTEIHKQFKNCPPEEQSKWIKKYMLDADLALYGTPLDLRTVMATAPAPAALETDNEQL</sequence>
<protein>
    <submittedName>
        <fullName evidence="1">Uncharacterized protein</fullName>
    </submittedName>
</protein>
<organism evidence="1 2">
    <name type="scientific">Mycena citricolor</name>
    <dbReference type="NCBI Taxonomy" id="2018698"/>
    <lineage>
        <taxon>Eukaryota</taxon>
        <taxon>Fungi</taxon>
        <taxon>Dikarya</taxon>
        <taxon>Basidiomycota</taxon>
        <taxon>Agaricomycotina</taxon>
        <taxon>Agaricomycetes</taxon>
        <taxon>Agaricomycetidae</taxon>
        <taxon>Agaricales</taxon>
        <taxon>Marasmiineae</taxon>
        <taxon>Mycenaceae</taxon>
        <taxon>Mycena</taxon>
    </lineage>
</organism>
<dbReference type="EMBL" id="CAVNYO010000045">
    <property type="protein sequence ID" value="CAK5263890.1"/>
    <property type="molecule type" value="Genomic_DNA"/>
</dbReference>
<comment type="caution">
    <text evidence="1">The sequence shown here is derived from an EMBL/GenBank/DDBJ whole genome shotgun (WGS) entry which is preliminary data.</text>
</comment>
<name>A0AAD2JVE7_9AGAR</name>
<keyword evidence="2" id="KW-1185">Reference proteome</keyword>